<accession>A0A0D8XR69</accession>
<dbReference type="PANTHER" id="PTHR10416">
    <property type="entry name" value="DNA POLYMERASE DELTA SUBUNIT 2"/>
    <property type="match status" value="1"/>
</dbReference>
<evidence type="ECO:0000259" key="3">
    <source>
        <dbReference type="Pfam" id="PF04042"/>
    </source>
</evidence>
<sequence>MKKGQNSKKISQTNTSQCAKCFTENWHRFEPRENGRAISDLRRLSGVQSCCDLMELMLRWQHIAPTCPDTLDGFPFDARDPFILDENFPHVMVAGNQPLPESRWTRNQNGEQCLLISVPRFSKTQLLALLDLDTMSVFYEHFCIA</sequence>
<reference evidence="4 5" key="1">
    <citation type="submission" date="2013-11" db="EMBL/GenBank/DDBJ databases">
        <title>Draft genome of the bovine lungworm Dictyocaulus viviparus.</title>
        <authorList>
            <person name="Mitreva M."/>
        </authorList>
    </citation>
    <scope>NUCLEOTIDE SEQUENCE [LARGE SCALE GENOMIC DNA]</scope>
    <source>
        <strain evidence="4 5">HannoverDv2000</strain>
    </source>
</reference>
<dbReference type="Pfam" id="PF04042">
    <property type="entry name" value="DNA_pol_E_B"/>
    <property type="match status" value="1"/>
</dbReference>
<dbReference type="STRING" id="29172.A0A0D8XR69"/>
<proteinExistence type="inferred from homology"/>
<dbReference type="EMBL" id="KN716443">
    <property type="protein sequence ID" value="KJH44856.1"/>
    <property type="molecule type" value="Genomic_DNA"/>
</dbReference>
<dbReference type="InterPro" id="IPR024826">
    <property type="entry name" value="DNA_pol_delta/II_ssu"/>
</dbReference>
<evidence type="ECO:0000256" key="2">
    <source>
        <dbReference type="ARBA" id="ARBA00022705"/>
    </source>
</evidence>
<protein>
    <recommendedName>
        <fullName evidence="3">DNA polymerase alpha/delta/epsilon subunit B domain-containing protein</fullName>
    </recommendedName>
</protein>
<keyword evidence="2" id="KW-0235">DNA replication</keyword>
<dbReference type="GO" id="GO:0006271">
    <property type="term" value="P:DNA strand elongation involved in DNA replication"/>
    <property type="evidence" value="ECO:0007669"/>
    <property type="project" value="TreeGrafter"/>
</dbReference>
<evidence type="ECO:0000256" key="1">
    <source>
        <dbReference type="ARBA" id="ARBA00006035"/>
    </source>
</evidence>
<dbReference type="OrthoDB" id="3763at2759"/>
<organism evidence="4 5">
    <name type="scientific">Dictyocaulus viviparus</name>
    <name type="common">Bovine lungworm</name>
    <dbReference type="NCBI Taxonomy" id="29172"/>
    <lineage>
        <taxon>Eukaryota</taxon>
        <taxon>Metazoa</taxon>
        <taxon>Ecdysozoa</taxon>
        <taxon>Nematoda</taxon>
        <taxon>Chromadorea</taxon>
        <taxon>Rhabditida</taxon>
        <taxon>Rhabditina</taxon>
        <taxon>Rhabditomorpha</taxon>
        <taxon>Strongyloidea</taxon>
        <taxon>Metastrongylidae</taxon>
        <taxon>Dictyocaulus</taxon>
    </lineage>
</organism>
<comment type="similarity">
    <text evidence="1">Belongs to the DNA polymerase delta/II small subunit family.</text>
</comment>
<reference evidence="5" key="2">
    <citation type="journal article" date="2016" name="Sci. Rep.">
        <title>Dictyocaulus viviparus genome, variome and transcriptome elucidate lungworm biology and support future intervention.</title>
        <authorList>
            <person name="McNulty S.N."/>
            <person name="Strube C."/>
            <person name="Rosa B.A."/>
            <person name="Martin J.C."/>
            <person name="Tyagi R."/>
            <person name="Choi Y.J."/>
            <person name="Wang Q."/>
            <person name="Hallsworth Pepin K."/>
            <person name="Zhang X."/>
            <person name="Ozersky P."/>
            <person name="Wilson R.K."/>
            <person name="Sternberg P.W."/>
            <person name="Gasser R.B."/>
            <person name="Mitreva M."/>
        </authorList>
    </citation>
    <scope>NUCLEOTIDE SEQUENCE [LARGE SCALE GENOMIC DNA]</scope>
    <source>
        <strain evidence="5">HannoverDv2000</strain>
    </source>
</reference>
<keyword evidence="5" id="KW-1185">Reference proteome</keyword>
<evidence type="ECO:0000313" key="5">
    <source>
        <dbReference type="Proteomes" id="UP000053766"/>
    </source>
</evidence>
<name>A0A0D8XR69_DICVI</name>
<dbReference type="GO" id="GO:0003677">
    <property type="term" value="F:DNA binding"/>
    <property type="evidence" value="ECO:0007669"/>
    <property type="project" value="InterPro"/>
</dbReference>
<dbReference type="Gene3D" id="3.60.21.50">
    <property type="match status" value="1"/>
</dbReference>
<dbReference type="PANTHER" id="PTHR10416:SF0">
    <property type="entry name" value="DNA POLYMERASE DELTA SUBUNIT 2"/>
    <property type="match status" value="1"/>
</dbReference>
<feature type="domain" description="DNA polymerase alpha/delta/epsilon subunit B" evidence="3">
    <location>
        <begin position="46"/>
        <end position="98"/>
    </location>
</feature>
<evidence type="ECO:0000313" key="4">
    <source>
        <dbReference type="EMBL" id="KJH44856.1"/>
    </source>
</evidence>
<dbReference type="GO" id="GO:0043625">
    <property type="term" value="C:delta DNA polymerase complex"/>
    <property type="evidence" value="ECO:0007669"/>
    <property type="project" value="TreeGrafter"/>
</dbReference>
<dbReference type="AlphaFoldDB" id="A0A0D8XR69"/>
<dbReference type="Proteomes" id="UP000053766">
    <property type="component" value="Unassembled WGS sequence"/>
</dbReference>
<gene>
    <name evidence="4" type="ORF">DICVIV_09106</name>
</gene>
<dbReference type="InterPro" id="IPR007185">
    <property type="entry name" value="DNA_pol_a/d/e_bsu"/>
</dbReference>